<evidence type="ECO:0000313" key="1">
    <source>
        <dbReference type="EMBL" id="KKM17379.1"/>
    </source>
</evidence>
<reference evidence="1" key="1">
    <citation type="journal article" date="2015" name="Nature">
        <title>Complex archaea that bridge the gap between prokaryotes and eukaryotes.</title>
        <authorList>
            <person name="Spang A."/>
            <person name="Saw J.H."/>
            <person name="Jorgensen S.L."/>
            <person name="Zaremba-Niedzwiedzka K."/>
            <person name="Martijn J."/>
            <person name="Lind A.E."/>
            <person name="van Eijk R."/>
            <person name="Schleper C."/>
            <person name="Guy L."/>
            <person name="Ettema T.J."/>
        </authorList>
    </citation>
    <scope>NUCLEOTIDE SEQUENCE</scope>
</reference>
<dbReference type="EMBL" id="LAZR01014465">
    <property type="protein sequence ID" value="KKM17379.1"/>
    <property type="molecule type" value="Genomic_DNA"/>
</dbReference>
<protein>
    <submittedName>
        <fullName evidence="1">Uncharacterized protein</fullName>
    </submittedName>
</protein>
<sequence length="43" mass="5257">MECENKGNYKYCRGKIKKSEVRFTDGKKVCENCFYNKDKWEKK</sequence>
<gene>
    <name evidence="1" type="ORF">LCGC14_1676370</name>
</gene>
<accession>A0A0F9ICA1</accession>
<organism evidence="1">
    <name type="scientific">marine sediment metagenome</name>
    <dbReference type="NCBI Taxonomy" id="412755"/>
    <lineage>
        <taxon>unclassified sequences</taxon>
        <taxon>metagenomes</taxon>
        <taxon>ecological metagenomes</taxon>
    </lineage>
</organism>
<comment type="caution">
    <text evidence="1">The sequence shown here is derived from an EMBL/GenBank/DDBJ whole genome shotgun (WGS) entry which is preliminary data.</text>
</comment>
<name>A0A0F9ICA1_9ZZZZ</name>
<proteinExistence type="predicted"/>
<dbReference type="AlphaFoldDB" id="A0A0F9ICA1"/>